<evidence type="ECO:0000256" key="3">
    <source>
        <dbReference type="PROSITE-ProRule" id="PRU00023"/>
    </source>
</evidence>
<dbReference type="EMBL" id="CAJPDT010000083">
    <property type="protein sequence ID" value="CAF9935356.1"/>
    <property type="molecule type" value="Genomic_DNA"/>
</dbReference>
<evidence type="ECO:0000313" key="8">
    <source>
        <dbReference type="Proteomes" id="UP000664534"/>
    </source>
</evidence>
<dbReference type="SMART" id="SM00449">
    <property type="entry name" value="SPRY"/>
    <property type="match status" value="1"/>
</dbReference>
<dbReference type="GO" id="GO:0005737">
    <property type="term" value="C:cytoplasm"/>
    <property type="evidence" value="ECO:0007669"/>
    <property type="project" value="TreeGrafter"/>
</dbReference>
<gene>
    <name evidence="7" type="ORF">IMSHALPRED_010197</name>
</gene>
<feature type="coiled-coil region" evidence="4">
    <location>
        <begin position="255"/>
        <end position="282"/>
    </location>
</feature>
<dbReference type="InterPro" id="IPR043136">
    <property type="entry name" value="B30.2/SPRY_sf"/>
</dbReference>
<comment type="caution">
    <text evidence="7">The sequence shown here is derived from an EMBL/GenBank/DDBJ whole genome shotgun (WGS) entry which is preliminary data.</text>
</comment>
<dbReference type="InterPro" id="IPR001870">
    <property type="entry name" value="B30.2/SPRY"/>
</dbReference>
<keyword evidence="4" id="KW-0175">Coiled coil</keyword>
<dbReference type="PANTHER" id="PTHR24198">
    <property type="entry name" value="ANKYRIN REPEAT AND PROTEIN KINASE DOMAIN-CONTAINING PROTEIN"/>
    <property type="match status" value="1"/>
</dbReference>
<dbReference type="Gene3D" id="2.60.120.920">
    <property type="match status" value="1"/>
</dbReference>
<dbReference type="InterPro" id="IPR013320">
    <property type="entry name" value="ConA-like_dom_sf"/>
</dbReference>
<feature type="repeat" description="ANK" evidence="3">
    <location>
        <begin position="1159"/>
        <end position="1191"/>
    </location>
</feature>
<feature type="region of interest" description="Disordered" evidence="5">
    <location>
        <begin position="771"/>
        <end position="833"/>
    </location>
</feature>
<dbReference type="InterPro" id="IPR002110">
    <property type="entry name" value="Ankyrin_rpt"/>
</dbReference>
<feature type="repeat" description="ANK" evidence="3">
    <location>
        <begin position="1403"/>
        <end position="1435"/>
    </location>
</feature>
<dbReference type="Pfam" id="PF24883">
    <property type="entry name" value="NPHP3_N"/>
    <property type="match status" value="1"/>
</dbReference>
<feature type="domain" description="B30.2/SPRY" evidence="6">
    <location>
        <begin position="1410"/>
        <end position="1610"/>
    </location>
</feature>
<evidence type="ECO:0000259" key="6">
    <source>
        <dbReference type="PROSITE" id="PS50188"/>
    </source>
</evidence>
<keyword evidence="2 3" id="KW-0040">ANK repeat</keyword>
<sequence>MASSMDTFSEAEVGFEAGNWAAARDNFQKGHKDKKAMAEFLAHQTTPQQARSSCLEAQTRANSQYNPGLGGVLSKIETFMKVGDLAMKSAPESVGLAWTGIRLCLHSVEDDFATFNLFSGAAADIIGILISCRVYGKMYGGHKGPEDFQELHRKVVEYIPGIYTDILNFSYAMNKHMGRNTGLRIIRGMLTSASAKFQPMIDGIRTNEQTMSGYASKATNQLTIHYQEIGLQQQGVGLQRQQTMMADLSVIRDTLESSMEVNKIYLNQIRQLEEDKKSMKKKTPLDKAKELFEDNAKRLEPTSAAETALEKHKSRREKDTCNWIFELEEYKHWRSSTESSLLWVSGVGGLGKSILMSTVIDGLQEAFKEDKGCSAQYFFCSAGEESTRLVARIKKQLLYQLYEVALSDESSDILDRSNDVISNFLGKKDSPDSKPGSQQKKSEKATGFEDAYPSLAKIFGKKIFLVIDALDECTDRKDAGILKTLQDTLSASELPLKIMVCSRPEPDIVDDLVDKPAIKVEDHNGPDIEKAAKAKLAGLPGLSPDERALACTSIVEKAKGLFRCVDPAIEFLKKPWRRPLEKRLAELPDGLDNSYQQILRQTDPDYLELLNVALTWSIFAQIKPNVAEIMDEYSCAYAEGIDGTDENPYDTMDNHLIGDQIRRAGSGTFLEVAGNEVSVRHTTVKEFFLKANPAADAPNGQCMDDLCAECRSKSSADQPLVMSEKEGQLRMAITIFKHLNSPLFQRRYLRKENDDIDPAEPTVAVLNQTDGAVKDDSKSSQQNTIFPNTDESTNGEAPVANPANGIPPGEDVNGMNPTSAGPGEVSAPGREKASLEIADDDAAAEVQNALSNGDSSEHLDEDPQRLDAEVTAKEDGKADALEASDRPGQEPIPEDDDDEEGGRRDSEIFDEPVADNAQPPVRPKRYELSYWPDHLASAEKLWTLEEREKSDEWKELWRLVIQFLCESPDAFKVWQQHYMELADEYEANNMLLSPLQVAAAYGIGGLVKALLDRGEPAAAESVDGRSALWFAANSSDIGIITLLLEKGASPNARKDFPPPFHVLLWWNPKLEFVDLMLEHGADCNIIDQWGFNVMHWFALFGSDVEVLKVLLKAHGDINVHDSFGETPLHKVMYNSQDLSLDLLRAFLENGADVNKEDKDSQMPLYEICAVGNAEAAKILLDHGANLHDDDLFGQTGVHIAAAFGHLDVVKLLTERGANLDLEDKHGRTPFFLACSSGNLETARFLLQTIRGKEHNSVNTAMKDGRTPLSKAAGRGHVEVVKMLLEEADVASALNVQETAQRRTALHWAAYNGRTEVVDLLLQNGADATIEDSKCKTALTLCGQGWAKDKSGDRVPIIVALVDHDRETAAKDAELMATAAIKGSTKVIEKLLDARAHPSKQDEHGWTPLQLAKQYGNTDAATLLAKRGAEVGSRPSRWNTGNEKIKVSEDGCGLEYFGEPCDGGSGIQILANHPIPAGIERFYYEIEIKKDVGDDTKIFNAIGFSTQPARLDRMPGWYNATAPSFAYHGDDGRLYANSNQSLKDYAGPYGKGDTIGCGVIYNDGVEGTIFYTRNGEPQGPAFEKDVKGRLYPVIGMTEPAAIVVNFGNDVEGKPYKWELGNGGKYDVDAVKMKKMEEPLTVQVPIEFGISNPPV</sequence>
<dbReference type="InterPro" id="IPR056884">
    <property type="entry name" value="NPHP3-like_N"/>
</dbReference>
<proteinExistence type="predicted"/>
<accession>A0A8H3G358</accession>
<dbReference type="Proteomes" id="UP000664534">
    <property type="component" value="Unassembled WGS sequence"/>
</dbReference>
<dbReference type="Pfam" id="PF00622">
    <property type="entry name" value="SPRY"/>
    <property type="match status" value="1"/>
</dbReference>
<dbReference type="SUPFAM" id="SSF49899">
    <property type="entry name" value="Concanavalin A-like lectins/glucanases"/>
    <property type="match status" value="1"/>
</dbReference>
<dbReference type="Pfam" id="PF12796">
    <property type="entry name" value="Ank_2"/>
    <property type="match status" value="3"/>
</dbReference>
<dbReference type="InterPro" id="IPR044736">
    <property type="entry name" value="Gid1/RanBPM/SPLA_SPRY"/>
</dbReference>
<dbReference type="SUPFAM" id="SSF48403">
    <property type="entry name" value="Ankyrin repeat"/>
    <property type="match status" value="2"/>
</dbReference>
<dbReference type="Gene3D" id="3.40.50.300">
    <property type="entry name" value="P-loop containing nucleotide triphosphate hydrolases"/>
    <property type="match status" value="1"/>
</dbReference>
<evidence type="ECO:0000256" key="2">
    <source>
        <dbReference type="ARBA" id="ARBA00023043"/>
    </source>
</evidence>
<feature type="repeat" description="ANK" evidence="3">
    <location>
        <begin position="1300"/>
        <end position="1332"/>
    </location>
</feature>
<feature type="repeat" description="ANK" evidence="3">
    <location>
        <begin position="1023"/>
        <end position="1055"/>
    </location>
</feature>
<reference evidence="7" key="1">
    <citation type="submission" date="2021-03" db="EMBL/GenBank/DDBJ databases">
        <authorList>
            <person name="Tagirdzhanova G."/>
        </authorList>
    </citation>
    <scope>NUCLEOTIDE SEQUENCE</scope>
</reference>
<dbReference type="Pfam" id="PF00023">
    <property type="entry name" value="Ank"/>
    <property type="match status" value="3"/>
</dbReference>
<keyword evidence="8" id="KW-1185">Reference proteome</keyword>
<dbReference type="PROSITE" id="PS50297">
    <property type="entry name" value="ANK_REP_REGION"/>
    <property type="match status" value="6"/>
</dbReference>
<dbReference type="PRINTS" id="PR01415">
    <property type="entry name" value="ANKYRIN"/>
</dbReference>
<dbReference type="OrthoDB" id="341259at2759"/>
<dbReference type="InterPro" id="IPR027417">
    <property type="entry name" value="P-loop_NTPase"/>
</dbReference>
<dbReference type="InterPro" id="IPR003877">
    <property type="entry name" value="SPRY_dom"/>
</dbReference>
<dbReference type="Gene3D" id="1.25.40.20">
    <property type="entry name" value="Ankyrin repeat-containing domain"/>
    <property type="match status" value="3"/>
</dbReference>
<dbReference type="CDD" id="cd12885">
    <property type="entry name" value="SPRY_RanBP_like"/>
    <property type="match status" value="1"/>
</dbReference>
<keyword evidence="1" id="KW-0677">Repeat</keyword>
<evidence type="ECO:0000313" key="7">
    <source>
        <dbReference type="EMBL" id="CAF9935356.1"/>
    </source>
</evidence>
<name>A0A8H3G358_9LECA</name>
<feature type="repeat" description="ANK" evidence="3">
    <location>
        <begin position="1263"/>
        <end position="1295"/>
    </location>
</feature>
<feature type="repeat" description="ANK" evidence="3">
    <location>
        <begin position="1192"/>
        <end position="1224"/>
    </location>
</feature>
<feature type="compositionally biased region" description="Polar residues" evidence="5">
    <location>
        <begin position="779"/>
        <end position="795"/>
    </location>
</feature>
<dbReference type="PROSITE" id="PS50188">
    <property type="entry name" value="B302_SPRY"/>
    <property type="match status" value="1"/>
</dbReference>
<protein>
    <recommendedName>
        <fullName evidence="6">B30.2/SPRY domain-containing protein</fullName>
    </recommendedName>
</protein>
<feature type="region of interest" description="Disordered" evidence="5">
    <location>
        <begin position="425"/>
        <end position="446"/>
    </location>
</feature>
<dbReference type="InterPro" id="IPR036770">
    <property type="entry name" value="Ankyrin_rpt-contain_sf"/>
</dbReference>
<feature type="compositionally biased region" description="Basic and acidic residues" evidence="5">
    <location>
        <begin position="871"/>
        <end position="888"/>
    </location>
</feature>
<feature type="region of interest" description="Disordered" evidence="5">
    <location>
        <begin position="871"/>
        <end position="921"/>
    </location>
</feature>
<evidence type="ECO:0000256" key="1">
    <source>
        <dbReference type="ARBA" id="ARBA00022737"/>
    </source>
</evidence>
<dbReference type="SMART" id="SM00248">
    <property type="entry name" value="ANK"/>
    <property type="match status" value="12"/>
</dbReference>
<feature type="repeat" description="ANK" evidence="3">
    <location>
        <begin position="1123"/>
        <end position="1158"/>
    </location>
</feature>
<dbReference type="PANTHER" id="PTHR24198:SF165">
    <property type="entry name" value="ANKYRIN REPEAT-CONTAINING PROTEIN-RELATED"/>
    <property type="match status" value="1"/>
</dbReference>
<dbReference type="PROSITE" id="PS50088">
    <property type="entry name" value="ANK_REPEAT"/>
    <property type="match status" value="7"/>
</dbReference>
<evidence type="ECO:0000256" key="5">
    <source>
        <dbReference type="SAM" id="MobiDB-lite"/>
    </source>
</evidence>
<organism evidence="7 8">
    <name type="scientific">Imshaugia aleurites</name>
    <dbReference type="NCBI Taxonomy" id="172621"/>
    <lineage>
        <taxon>Eukaryota</taxon>
        <taxon>Fungi</taxon>
        <taxon>Dikarya</taxon>
        <taxon>Ascomycota</taxon>
        <taxon>Pezizomycotina</taxon>
        <taxon>Lecanoromycetes</taxon>
        <taxon>OSLEUM clade</taxon>
        <taxon>Lecanoromycetidae</taxon>
        <taxon>Lecanorales</taxon>
        <taxon>Lecanorineae</taxon>
        <taxon>Parmeliaceae</taxon>
        <taxon>Imshaugia</taxon>
    </lineage>
</organism>
<dbReference type="SUPFAM" id="SSF52540">
    <property type="entry name" value="P-loop containing nucleoside triphosphate hydrolases"/>
    <property type="match status" value="1"/>
</dbReference>
<evidence type="ECO:0000256" key="4">
    <source>
        <dbReference type="SAM" id="Coils"/>
    </source>
</evidence>